<reference evidence="2" key="2">
    <citation type="submission" date="2015-01" db="EMBL/GenBank/DDBJ databases">
        <title>Evolutionary Origins and Diversification of the Mycorrhizal Mutualists.</title>
        <authorList>
            <consortium name="DOE Joint Genome Institute"/>
            <consortium name="Mycorrhizal Genomics Consortium"/>
            <person name="Kohler A."/>
            <person name="Kuo A."/>
            <person name="Nagy L.G."/>
            <person name="Floudas D."/>
            <person name="Copeland A."/>
            <person name="Barry K.W."/>
            <person name="Cichocki N."/>
            <person name="Veneault-Fourrey C."/>
            <person name="LaButti K."/>
            <person name="Lindquist E.A."/>
            <person name="Lipzen A."/>
            <person name="Lundell T."/>
            <person name="Morin E."/>
            <person name="Murat C."/>
            <person name="Riley R."/>
            <person name="Ohm R."/>
            <person name="Sun H."/>
            <person name="Tunlid A."/>
            <person name="Henrissat B."/>
            <person name="Grigoriev I.V."/>
            <person name="Hibbett D.S."/>
            <person name="Martin F."/>
        </authorList>
    </citation>
    <scope>NUCLEOTIDE SEQUENCE [LARGE SCALE GENOMIC DNA]</scope>
    <source>
        <strain evidence="2">Ve08.2h10</strain>
    </source>
</reference>
<proteinExistence type="predicted"/>
<organism evidence="1 2">
    <name type="scientific">Paxillus rubicundulus Ve08.2h10</name>
    <dbReference type="NCBI Taxonomy" id="930991"/>
    <lineage>
        <taxon>Eukaryota</taxon>
        <taxon>Fungi</taxon>
        <taxon>Dikarya</taxon>
        <taxon>Basidiomycota</taxon>
        <taxon>Agaricomycotina</taxon>
        <taxon>Agaricomycetes</taxon>
        <taxon>Agaricomycetidae</taxon>
        <taxon>Boletales</taxon>
        <taxon>Paxilineae</taxon>
        <taxon>Paxillaceae</taxon>
        <taxon>Paxillus</taxon>
    </lineage>
</organism>
<dbReference type="AlphaFoldDB" id="A0A0D0BYV2"/>
<reference evidence="1 2" key="1">
    <citation type="submission" date="2014-04" db="EMBL/GenBank/DDBJ databases">
        <authorList>
            <consortium name="DOE Joint Genome Institute"/>
            <person name="Kuo A."/>
            <person name="Kohler A."/>
            <person name="Jargeat P."/>
            <person name="Nagy L.G."/>
            <person name="Floudas D."/>
            <person name="Copeland A."/>
            <person name="Barry K.W."/>
            <person name="Cichocki N."/>
            <person name="Veneault-Fourrey C."/>
            <person name="LaButti K."/>
            <person name="Lindquist E.A."/>
            <person name="Lipzen A."/>
            <person name="Lundell T."/>
            <person name="Morin E."/>
            <person name="Murat C."/>
            <person name="Sun H."/>
            <person name="Tunlid A."/>
            <person name="Henrissat B."/>
            <person name="Grigoriev I.V."/>
            <person name="Hibbett D.S."/>
            <person name="Martin F."/>
            <person name="Nordberg H.P."/>
            <person name="Cantor M.N."/>
            <person name="Hua S.X."/>
        </authorList>
    </citation>
    <scope>NUCLEOTIDE SEQUENCE [LARGE SCALE GENOMIC DNA]</scope>
    <source>
        <strain evidence="1 2">Ve08.2h10</strain>
    </source>
</reference>
<evidence type="ECO:0000313" key="1">
    <source>
        <dbReference type="EMBL" id="KIK76327.1"/>
    </source>
</evidence>
<name>A0A0D0BYV2_9AGAM</name>
<gene>
    <name evidence="1" type="ORF">PAXRUDRAFT_18293</name>
</gene>
<sequence length="67" mass="7590">MPNHYAISEGVDPDGDKLVSDQDHTQMELDGFVFPVSKWTKEGLLDHIMEFVITEDQSYTVVDKGSF</sequence>
<dbReference type="HOGENOM" id="CLU_2813133_0_0_1"/>
<dbReference type="InParanoid" id="A0A0D0BYV2"/>
<accession>A0A0D0BYV2</accession>
<evidence type="ECO:0000313" key="2">
    <source>
        <dbReference type="Proteomes" id="UP000054538"/>
    </source>
</evidence>
<keyword evidence="2" id="KW-1185">Reference proteome</keyword>
<protein>
    <submittedName>
        <fullName evidence="1">Uncharacterized protein</fullName>
    </submittedName>
</protein>
<dbReference type="OrthoDB" id="2612965at2759"/>
<dbReference type="EMBL" id="KN827547">
    <property type="protein sequence ID" value="KIK76327.1"/>
    <property type="molecule type" value="Genomic_DNA"/>
</dbReference>
<dbReference type="Proteomes" id="UP000054538">
    <property type="component" value="Unassembled WGS sequence"/>
</dbReference>